<keyword evidence="3" id="KW-1185">Reference proteome</keyword>
<dbReference type="Pfam" id="PF06985">
    <property type="entry name" value="HET"/>
    <property type="match status" value="1"/>
</dbReference>
<evidence type="ECO:0000313" key="3">
    <source>
        <dbReference type="Proteomes" id="UP000235786"/>
    </source>
</evidence>
<feature type="domain" description="Heterokaryon incompatibility" evidence="1">
    <location>
        <begin position="57"/>
        <end position="207"/>
    </location>
</feature>
<accession>A0A2J6SBQ9</accession>
<reference evidence="2 3" key="1">
    <citation type="submission" date="2016-04" db="EMBL/GenBank/DDBJ databases">
        <title>A degradative enzymes factory behind the ericoid mycorrhizal symbiosis.</title>
        <authorList>
            <consortium name="DOE Joint Genome Institute"/>
            <person name="Martino E."/>
            <person name="Morin E."/>
            <person name="Grelet G."/>
            <person name="Kuo A."/>
            <person name="Kohler A."/>
            <person name="Daghino S."/>
            <person name="Barry K."/>
            <person name="Choi C."/>
            <person name="Cichocki N."/>
            <person name="Clum A."/>
            <person name="Copeland A."/>
            <person name="Hainaut M."/>
            <person name="Haridas S."/>
            <person name="Labutti K."/>
            <person name="Lindquist E."/>
            <person name="Lipzen A."/>
            <person name="Khouja H.-R."/>
            <person name="Murat C."/>
            <person name="Ohm R."/>
            <person name="Olson A."/>
            <person name="Spatafora J."/>
            <person name="Veneault-Fourrey C."/>
            <person name="Henrissat B."/>
            <person name="Grigoriev I."/>
            <person name="Martin F."/>
            <person name="Perotto S."/>
        </authorList>
    </citation>
    <scope>NUCLEOTIDE SEQUENCE [LARGE SCALE GENOMIC DNA]</scope>
    <source>
        <strain evidence="2 3">F</strain>
    </source>
</reference>
<proteinExistence type="predicted"/>
<dbReference type="EMBL" id="KZ613937">
    <property type="protein sequence ID" value="PMD48207.1"/>
    <property type="molecule type" value="Genomic_DNA"/>
</dbReference>
<evidence type="ECO:0000259" key="1">
    <source>
        <dbReference type="Pfam" id="PF06985"/>
    </source>
</evidence>
<evidence type="ECO:0000313" key="2">
    <source>
        <dbReference type="EMBL" id="PMD48207.1"/>
    </source>
</evidence>
<dbReference type="OrthoDB" id="2958217at2759"/>
<name>A0A2J6SBQ9_HYAVF</name>
<protein>
    <submittedName>
        <fullName evidence="2">HET-domain-containing protein</fullName>
    </submittedName>
</protein>
<dbReference type="Proteomes" id="UP000235786">
    <property type="component" value="Unassembled WGS sequence"/>
</dbReference>
<organism evidence="2 3">
    <name type="scientific">Hyaloscypha variabilis (strain UAMH 11265 / GT02V1 / F)</name>
    <name type="common">Meliniomyces variabilis</name>
    <dbReference type="NCBI Taxonomy" id="1149755"/>
    <lineage>
        <taxon>Eukaryota</taxon>
        <taxon>Fungi</taxon>
        <taxon>Dikarya</taxon>
        <taxon>Ascomycota</taxon>
        <taxon>Pezizomycotina</taxon>
        <taxon>Leotiomycetes</taxon>
        <taxon>Helotiales</taxon>
        <taxon>Hyaloscyphaceae</taxon>
        <taxon>Hyaloscypha</taxon>
        <taxon>Hyaloscypha variabilis</taxon>
    </lineage>
</organism>
<dbReference type="PANTHER" id="PTHR33112:SF12">
    <property type="entry name" value="HETEROKARYON INCOMPATIBILITY DOMAIN-CONTAINING PROTEIN"/>
    <property type="match status" value="1"/>
</dbReference>
<dbReference type="STRING" id="1149755.A0A2J6SBQ9"/>
<dbReference type="AlphaFoldDB" id="A0A2J6SBQ9"/>
<sequence length="579" mass="65792">MPADLSDWLLPMLCETCKAINFESLAATRTGEKQHSRLRVLDLHECCVVEAPPNCDYFALSYVWGPPSDILGLLVSNKDELCEPGGVDWSNERLPKTIRDAVGLVYHLGYRYLWVDSLCIIQDDEVDMTSQIAYMDSIYAIAIVTIIAADGSHANHGLAGWTDNPRDVHQLIVKVSEGMSLMEHVHLFTGTAYDNCVWKTRGWTFQEQLCSRRKLLLTADQAFWICSKADWCETISLECFPEVKVTSKTAMGNASLLEEPPSGMRPFDLRAATWVLGEYLTRSLTNQGDALNAISAYLYRLYKCDPFGQNVWGHLVIMRFDESLAWSCCDGLKRRKHKVNPNPFDSGTSEEFKISFPGWSWVGWEGNPRGWSIFPSALGFIQYELEFYILDLDGRVKELMTSRVFRMAAQYMTKPDISRLSGEPESKWKGETHIDADEFPDDAPFRDSGHLLFWTSKADLFLKFEAAYPEIDPLGQQLMNCYIIQEDGTKVGELATSEFPDTMGDSFDGIRTSKSKYSFFVVSRKYLEGQQLIATAELNVLMLQWEDEEKYVASRVNAGTVSEDAWIKCEREWIKLTLT</sequence>
<dbReference type="PANTHER" id="PTHR33112">
    <property type="entry name" value="DOMAIN PROTEIN, PUTATIVE-RELATED"/>
    <property type="match status" value="1"/>
</dbReference>
<dbReference type="InterPro" id="IPR010730">
    <property type="entry name" value="HET"/>
</dbReference>
<gene>
    <name evidence="2" type="ORF">L207DRAFT_626970</name>
</gene>